<dbReference type="Proteomes" id="UP001234343">
    <property type="component" value="Unassembled WGS sequence"/>
</dbReference>
<evidence type="ECO:0000313" key="3">
    <source>
        <dbReference type="EMBL" id="MDM7861230.1"/>
    </source>
</evidence>
<sequence length="297" mass="32803">MPNFIGINFSHLQYRVVGIMGIGAPFLIADPKLHHYGAFDLNVNSWIKLELLNMRKLRGFMIAISAPDKAPYRPPSNRGILVFVVVSLVIHTLVVVIVSRGGVTTPAVAPNKAAPIKARIIYPPLPVQVEETTPDLTDNQPIEKIEVALESELEQTVETPLEPLPDATQQDTPPFSSTEELSTEPANQVESESQGSFGSSSMSLTERYFNRLHQQHIQSQGEIASQEYRRSITSPDLDLPTMAEIAEEPGPKTQTVACDDTAANVLRIISQLAGGTLRCRDKPDIDEFIQKRLDKEQ</sequence>
<reference evidence="3 4" key="1">
    <citation type="submission" date="2023-06" db="EMBL/GenBank/DDBJ databases">
        <title>Alteromonas sp. ASW11-36 isolated from intertidal sand.</title>
        <authorList>
            <person name="Li Y."/>
        </authorList>
    </citation>
    <scope>NUCLEOTIDE SEQUENCE [LARGE SCALE GENOMIC DNA]</scope>
    <source>
        <strain evidence="3 4">ASW11-36</strain>
    </source>
</reference>
<keyword evidence="2" id="KW-0472">Membrane</keyword>
<accession>A0ABT7SYH0</accession>
<feature type="transmembrane region" description="Helical" evidence="2">
    <location>
        <begin position="12"/>
        <end position="29"/>
    </location>
</feature>
<dbReference type="EMBL" id="JAUCBP010000008">
    <property type="protein sequence ID" value="MDM7861230.1"/>
    <property type="molecule type" value="Genomic_DNA"/>
</dbReference>
<feature type="region of interest" description="Disordered" evidence="1">
    <location>
        <begin position="160"/>
        <end position="201"/>
    </location>
</feature>
<evidence type="ECO:0000313" key="4">
    <source>
        <dbReference type="Proteomes" id="UP001234343"/>
    </source>
</evidence>
<comment type="caution">
    <text evidence="3">The sequence shown here is derived from an EMBL/GenBank/DDBJ whole genome shotgun (WGS) entry which is preliminary data.</text>
</comment>
<evidence type="ECO:0000256" key="1">
    <source>
        <dbReference type="SAM" id="MobiDB-lite"/>
    </source>
</evidence>
<organism evidence="3 4">
    <name type="scientific">Alteromonas arenosi</name>
    <dbReference type="NCBI Taxonomy" id="3055817"/>
    <lineage>
        <taxon>Bacteria</taxon>
        <taxon>Pseudomonadati</taxon>
        <taxon>Pseudomonadota</taxon>
        <taxon>Gammaproteobacteria</taxon>
        <taxon>Alteromonadales</taxon>
        <taxon>Alteromonadaceae</taxon>
        <taxon>Alteromonas/Salinimonas group</taxon>
        <taxon>Alteromonas</taxon>
    </lineage>
</organism>
<proteinExistence type="predicted"/>
<keyword evidence="4" id="KW-1185">Reference proteome</keyword>
<evidence type="ECO:0000256" key="2">
    <source>
        <dbReference type="SAM" id="Phobius"/>
    </source>
</evidence>
<name>A0ABT7SYH0_9ALTE</name>
<feature type="compositionally biased region" description="Low complexity" evidence="1">
    <location>
        <begin position="190"/>
        <end position="201"/>
    </location>
</feature>
<feature type="transmembrane region" description="Helical" evidence="2">
    <location>
        <begin position="79"/>
        <end position="98"/>
    </location>
</feature>
<dbReference type="RefSeq" id="WP_289365666.1">
    <property type="nucleotide sequence ID" value="NZ_JAUCBP010000008.1"/>
</dbReference>
<gene>
    <name evidence="3" type="ORF">QTP81_11555</name>
</gene>
<keyword evidence="2" id="KW-1133">Transmembrane helix</keyword>
<protein>
    <submittedName>
        <fullName evidence="3">Uncharacterized protein</fullName>
    </submittedName>
</protein>
<keyword evidence="2" id="KW-0812">Transmembrane</keyword>
<feature type="compositionally biased region" description="Polar residues" evidence="1">
    <location>
        <begin position="167"/>
        <end position="189"/>
    </location>
</feature>